<evidence type="ECO:0000259" key="3">
    <source>
        <dbReference type="Pfam" id="PF00646"/>
    </source>
</evidence>
<comment type="caution">
    <text evidence="4">The sequence shown here is derived from an EMBL/GenBank/DDBJ whole genome shotgun (WGS) entry which is preliminary data.</text>
</comment>
<evidence type="ECO:0000313" key="4">
    <source>
        <dbReference type="EMBL" id="KAG8472178.1"/>
    </source>
</evidence>
<dbReference type="PANTHER" id="PTHR46344">
    <property type="entry name" value="OS02G0202900 PROTEIN"/>
    <property type="match status" value="1"/>
</dbReference>
<sequence length="486" mass="54885">MKGERTSFGNISLGCGGPSKHITVVDPKTKIQNFNVVNSKFTFLVFKVYVDRLSEAWICVNRLTLIAGNFKLRCCLMTCKFYGINPYQFPQKGEKTDGLHFCALESAQEALLPGLPDDLALRCLARLSHGYHGVLESVSNRWKDLVRSPEYANYKANQGWCGDWLFVVTERSNNQWIAYDREADRWHPLPKIPTDHDGLQHFGFSCVCVHNRLLVIGGSHAPRDTAYPRQTPVITNAVIQFDPYKKQWTRLSNMQTPRSHFACCVMSGKVYVAGGRNLSYPRGLSLAEVYDPLSDRWEDMPEMPNPQMDCLGISYKGKFHVLSDQVGLAEQNPSEIFDPSNKTWCTVNDIWPFSRAMQFAVQVMGDDQVYTVVDWGESLVKTRDSLRGEWYNVGAVPPVHLPDHSRELEAFGYGFAALRHELYVLGGKVLKWEDSGAGRFDVVRLAGVRVCDPLLRPLNWREIRPMCSPAGGSILGCASMEEKYTP</sequence>
<dbReference type="SMART" id="SM00612">
    <property type="entry name" value="Kelch"/>
    <property type="match status" value="2"/>
</dbReference>
<dbReference type="EMBL" id="JAHUZN010000013">
    <property type="protein sequence ID" value="KAG8472178.1"/>
    <property type="molecule type" value="Genomic_DNA"/>
</dbReference>
<organism evidence="4 5">
    <name type="scientific">Gossypium anomalum</name>
    <dbReference type="NCBI Taxonomy" id="47600"/>
    <lineage>
        <taxon>Eukaryota</taxon>
        <taxon>Viridiplantae</taxon>
        <taxon>Streptophyta</taxon>
        <taxon>Embryophyta</taxon>
        <taxon>Tracheophyta</taxon>
        <taxon>Spermatophyta</taxon>
        <taxon>Magnoliopsida</taxon>
        <taxon>eudicotyledons</taxon>
        <taxon>Gunneridae</taxon>
        <taxon>Pentapetalae</taxon>
        <taxon>rosids</taxon>
        <taxon>malvids</taxon>
        <taxon>Malvales</taxon>
        <taxon>Malvaceae</taxon>
        <taxon>Malvoideae</taxon>
        <taxon>Gossypium</taxon>
    </lineage>
</organism>
<gene>
    <name evidence="4" type="ORF">CXB51_036581</name>
</gene>
<dbReference type="Proteomes" id="UP000701853">
    <property type="component" value="Chromosome 13"/>
</dbReference>
<reference evidence="4 5" key="1">
    <citation type="journal article" date="2021" name="bioRxiv">
        <title>The Gossypium anomalum genome as a resource for cotton improvement and evolutionary analysis of hybrid incompatibility.</title>
        <authorList>
            <person name="Grover C.E."/>
            <person name="Yuan D."/>
            <person name="Arick M.A."/>
            <person name="Miller E.R."/>
            <person name="Hu G."/>
            <person name="Peterson D.G."/>
            <person name="Wendel J.F."/>
            <person name="Udall J.A."/>
        </authorList>
    </citation>
    <scope>NUCLEOTIDE SEQUENCE [LARGE SCALE GENOMIC DNA]</scope>
    <source>
        <strain evidence="4">JFW-Udall</strain>
        <tissue evidence="4">Leaf</tissue>
    </source>
</reference>
<dbReference type="Gene3D" id="2.120.10.80">
    <property type="entry name" value="Kelch-type beta propeller"/>
    <property type="match status" value="1"/>
</dbReference>
<dbReference type="OrthoDB" id="45365at2759"/>
<evidence type="ECO:0000256" key="1">
    <source>
        <dbReference type="ARBA" id="ARBA00022441"/>
    </source>
</evidence>
<keyword evidence="2" id="KW-0677">Repeat</keyword>
<feature type="domain" description="F-box" evidence="3">
    <location>
        <begin position="113"/>
        <end position="150"/>
    </location>
</feature>
<protein>
    <recommendedName>
        <fullName evidence="3">F-box domain-containing protein</fullName>
    </recommendedName>
</protein>
<keyword evidence="1" id="KW-0880">Kelch repeat</keyword>
<name>A0A8J6CLG9_9ROSI</name>
<accession>A0A8J6CLG9</accession>
<dbReference type="InterPro" id="IPR006652">
    <property type="entry name" value="Kelch_1"/>
</dbReference>
<dbReference type="PANTHER" id="PTHR46344:SF28">
    <property type="entry name" value="F-BOX DOMAIN-CONTAINING PROTEIN"/>
    <property type="match status" value="1"/>
</dbReference>
<dbReference type="AlphaFoldDB" id="A0A8J6CLG9"/>
<dbReference type="SUPFAM" id="SSF117281">
    <property type="entry name" value="Kelch motif"/>
    <property type="match status" value="1"/>
</dbReference>
<proteinExistence type="predicted"/>
<keyword evidence="5" id="KW-1185">Reference proteome</keyword>
<dbReference type="InterPro" id="IPR001810">
    <property type="entry name" value="F-box_dom"/>
</dbReference>
<dbReference type="SUPFAM" id="SSF81383">
    <property type="entry name" value="F-box domain"/>
    <property type="match status" value="1"/>
</dbReference>
<dbReference type="Pfam" id="PF00646">
    <property type="entry name" value="F-box"/>
    <property type="match status" value="1"/>
</dbReference>
<dbReference type="CDD" id="cd22152">
    <property type="entry name" value="F-box_AtAFR-like"/>
    <property type="match status" value="1"/>
</dbReference>
<evidence type="ECO:0000256" key="2">
    <source>
        <dbReference type="ARBA" id="ARBA00022737"/>
    </source>
</evidence>
<dbReference type="Pfam" id="PF01344">
    <property type="entry name" value="Kelch_1"/>
    <property type="match status" value="2"/>
</dbReference>
<evidence type="ECO:0000313" key="5">
    <source>
        <dbReference type="Proteomes" id="UP000701853"/>
    </source>
</evidence>
<dbReference type="InterPro" id="IPR036047">
    <property type="entry name" value="F-box-like_dom_sf"/>
</dbReference>
<dbReference type="InterPro" id="IPR015915">
    <property type="entry name" value="Kelch-typ_b-propeller"/>
</dbReference>